<dbReference type="PANTHER" id="PTHR43156:SF2">
    <property type="entry name" value="STAGE II SPORULATION PROTEIN E"/>
    <property type="match status" value="1"/>
</dbReference>
<organism evidence="4 5">
    <name type="scientific">Humisphaera borealis</name>
    <dbReference type="NCBI Taxonomy" id="2807512"/>
    <lineage>
        <taxon>Bacteria</taxon>
        <taxon>Pseudomonadati</taxon>
        <taxon>Planctomycetota</taxon>
        <taxon>Phycisphaerae</taxon>
        <taxon>Tepidisphaerales</taxon>
        <taxon>Tepidisphaeraceae</taxon>
        <taxon>Humisphaera</taxon>
    </lineage>
</organism>
<dbReference type="SMART" id="SM00331">
    <property type="entry name" value="PP2C_SIG"/>
    <property type="match status" value="1"/>
</dbReference>
<feature type="domain" description="PPM-type phosphatase" evidence="3">
    <location>
        <begin position="82"/>
        <end position="304"/>
    </location>
</feature>
<dbReference type="GO" id="GO:0016791">
    <property type="term" value="F:phosphatase activity"/>
    <property type="evidence" value="ECO:0007669"/>
    <property type="project" value="TreeGrafter"/>
</dbReference>
<sequence>MPTDATAPLPDLSRLIPDLPPVEVIEQQLDAVEREMTSLREEVEQLRKRDRTVNFHMQRIDEELRMAARLQQDFLPKSMPRFGTVGFNALWRPAGYVSGDIYDIFRLDENHVGFYIADAVGHGVPAALLTMFIKHSLVTKEISNQTYRLLDPGETLARLNDALAGQNLATGTFCTACYAVLDLQTQVMELASAGHPTPMLLRGDDPPRPIPVEGSLLGIFEGEQYRTRTIQLGAGDRVLLYTDGVEVAFSPDSETADPYRFSEELFKRRHLSGEALIYEIARHLDFEVGSLNPRDDLTLLVMGIGGEETV</sequence>
<dbReference type="InterPro" id="IPR052016">
    <property type="entry name" value="Bact_Sigma-Reg"/>
</dbReference>
<dbReference type="Proteomes" id="UP000593765">
    <property type="component" value="Chromosome"/>
</dbReference>
<keyword evidence="2" id="KW-0175">Coiled coil</keyword>
<feature type="coiled-coil region" evidence="2">
    <location>
        <begin position="22"/>
        <end position="49"/>
    </location>
</feature>
<gene>
    <name evidence="4" type="ORF">IPV69_21470</name>
</gene>
<dbReference type="InterPro" id="IPR001932">
    <property type="entry name" value="PPM-type_phosphatase-like_dom"/>
</dbReference>
<dbReference type="Pfam" id="PF07228">
    <property type="entry name" value="SpoIIE"/>
    <property type="match status" value="1"/>
</dbReference>
<keyword evidence="1" id="KW-0378">Hydrolase</keyword>
<dbReference type="InterPro" id="IPR036457">
    <property type="entry name" value="PPM-type-like_dom_sf"/>
</dbReference>
<dbReference type="PANTHER" id="PTHR43156">
    <property type="entry name" value="STAGE II SPORULATION PROTEIN E-RELATED"/>
    <property type="match status" value="1"/>
</dbReference>
<dbReference type="RefSeq" id="WP_206291775.1">
    <property type="nucleotide sequence ID" value="NZ_CP063458.1"/>
</dbReference>
<evidence type="ECO:0000256" key="1">
    <source>
        <dbReference type="ARBA" id="ARBA00022801"/>
    </source>
</evidence>
<evidence type="ECO:0000313" key="4">
    <source>
        <dbReference type="EMBL" id="QOV88772.1"/>
    </source>
</evidence>
<dbReference type="Gene3D" id="3.60.40.10">
    <property type="entry name" value="PPM-type phosphatase domain"/>
    <property type="match status" value="1"/>
</dbReference>
<name>A0A7M2WUC8_9BACT</name>
<accession>A0A7M2WUC8</accession>
<dbReference type="KEGG" id="hbs:IPV69_21470"/>
<dbReference type="AlphaFoldDB" id="A0A7M2WUC8"/>
<protein>
    <submittedName>
        <fullName evidence="4">SpoIIE family protein phosphatase</fullName>
    </submittedName>
</protein>
<evidence type="ECO:0000256" key="2">
    <source>
        <dbReference type="SAM" id="Coils"/>
    </source>
</evidence>
<reference evidence="4 5" key="1">
    <citation type="submission" date="2020-10" db="EMBL/GenBank/DDBJ databases">
        <title>Wide distribution of Phycisphaera-like planctomycetes from WD2101 soil group in peatlands and genome analysis of the first cultivated representative.</title>
        <authorList>
            <person name="Dedysh S.N."/>
            <person name="Beletsky A.V."/>
            <person name="Ivanova A."/>
            <person name="Kulichevskaya I.S."/>
            <person name="Suzina N.E."/>
            <person name="Philippov D.A."/>
            <person name="Rakitin A.L."/>
            <person name="Mardanov A.V."/>
            <person name="Ravin N.V."/>
        </authorList>
    </citation>
    <scope>NUCLEOTIDE SEQUENCE [LARGE SCALE GENOMIC DNA]</scope>
    <source>
        <strain evidence="4 5">M1803</strain>
    </source>
</reference>
<keyword evidence="5" id="KW-1185">Reference proteome</keyword>
<evidence type="ECO:0000259" key="3">
    <source>
        <dbReference type="SMART" id="SM00331"/>
    </source>
</evidence>
<proteinExistence type="predicted"/>
<dbReference type="SUPFAM" id="SSF81606">
    <property type="entry name" value="PP2C-like"/>
    <property type="match status" value="1"/>
</dbReference>
<evidence type="ECO:0000313" key="5">
    <source>
        <dbReference type="Proteomes" id="UP000593765"/>
    </source>
</evidence>
<dbReference type="EMBL" id="CP063458">
    <property type="protein sequence ID" value="QOV88772.1"/>
    <property type="molecule type" value="Genomic_DNA"/>
</dbReference>